<dbReference type="OrthoDB" id="1523296at2"/>
<dbReference type="AlphaFoldDB" id="A0A1I5PVE2"/>
<dbReference type="RefSeq" id="WP_074926846.1">
    <property type="nucleotide sequence ID" value="NZ_FOWR01000013.1"/>
</dbReference>
<dbReference type="PANTHER" id="PTHR35564">
    <property type="match status" value="1"/>
</dbReference>
<dbReference type="Proteomes" id="UP000182692">
    <property type="component" value="Unassembled WGS sequence"/>
</dbReference>
<dbReference type="EMBL" id="FOWR01000013">
    <property type="protein sequence ID" value="SFP38053.1"/>
    <property type="molecule type" value="Genomic_DNA"/>
</dbReference>
<organism evidence="1 2">
    <name type="scientific">Enterovibrio norvegicus DSM 15893</name>
    <dbReference type="NCBI Taxonomy" id="1121869"/>
    <lineage>
        <taxon>Bacteria</taxon>
        <taxon>Pseudomonadati</taxon>
        <taxon>Pseudomonadota</taxon>
        <taxon>Gammaproteobacteria</taxon>
        <taxon>Vibrionales</taxon>
        <taxon>Vibrionaceae</taxon>
        <taxon>Enterovibrio</taxon>
    </lineage>
</organism>
<dbReference type="GeneID" id="35870126"/>
<dbReference type="InterPro" id="IPR010732">
    <property type="entry name" value="T6SS_TssG-like"/>
</dbReference>
<proteinExistence type="predicted"/>
<dbReference type="PANTHER" id="PTHR35564:SF3">
    <property type="entry name" value="TYPE VI SECRETION SYSTEM BASEPLATE SUBUNIT TSSG"/>
    <property type="match status" value="1"/>
</dbReference>
<dbReference type="Pfam" id="PF06996">
    <property type="entry name" value="T6SS_TssG"/>
    <property type="match status" value="1"/>
</dbReference>
<sequence>MSRLNQRPVIDLLFEAPYKFTYIQAIRLLNSGLEGSNTKVTSRSALSLAFSANHLESVVKEDDRVEITTNILGLYGIASPLPTFYTEELFEEFRNDETAQRDFLDLLVEPIYKQYFQAWEKYRSISWLVERNDQSKTNHLFSFLGNTHPPPSAQDEFDAFELLPYAGLFTQTRRSAYGLKSVVQELVGNHATVSIYQWYPKWVDVPSNQLCLLGQKNTYLNGGCYLGEQIRDCANNIQIGVTTHDYLLFLGLIPNGDRHIKLLRTLKKYIQEGLDVNLDLRYERLEDTQTYLGDDNSALLGLNSSLGNELFTLNFQLDYFSVDGESHSFFKKEKIDMMNCHNYE</sequence>
<accession>A0A1I5PVE2</accession>
<reference evidence="1 2" key="1">
    <citation type="submission" date="2016-10" db="EMBL/GenBank/DDBJ databases">
        <authorList>
            <person name="de Groot N.N."/>
        </authorList>
    </citation>
    <scope>NUCLEOTIDE SEQUENCE [LARGE SCALE GENOMIC DNA]</scope>
    <source>
        <strain evidence="1 2">DSM 15893</strain>
    </source>
</reference>
<name>A0A1I5PVE2_9GAMM</name>
<dbReference type="NCBIfam" id="TIGR03347">
    <property type="entry name" value="VI_chp_1"/>
    <property type="match status" value="1"/>
</dbReference>
<dbReference type="STRING" id="1121869.SAMN03084138_02060"/>
<protein>
    <submittedName>
        <fullName evidence="1">Type VI secretion system protein ImpH</fullName>
    </submittedName>
</protein>
<evidence type="ECO:0000313" key="1">
    <source>
        <dbReference type="EMBL" id="SFP38053.1"/>
    </source>
</evidence>
<evidence type="ECO:0000313" key="2">
    <source>
        <dbReference type="Proteomes" id="UP000182692"/>
    </source>
</evidence>
<gene>
    <name evidence="1" type="ORF">SAMN03084138_02060</name>
</gene>